<feature type="repeat" description="PPR" evidence="3">
    <location>
        <begin position="145"/>
        <end position="179"/>
    </location>
</feature>
<dbReference type="Pfam" id="PF13041">
    <property type="entry name" value="PPR_2"/>
    <property type="match status" value="2"/>
</dbReference>
<feature type="repeat" description="PPR" evidence="3">
    <location>
        <begin position="326"/>
        <end position="360"/>
    </location>
</feature>
<keyword evidence="2" id="KW-0677">Repeat</keyword>
<dbReference type="Gene3D" id="1.25.40.10">
    <property type="entry name" value="Tetratricopeptide repeat domain"/>
    <property type="match status" value="4"/>
</dbReference>
<dbReference type="InterPro" id="IPR011990">
    <property type="entry name" value="TPR-like_helical_dom_sf"/>
</dbReference>
<dbReference type="PANTHER" id="PTHR47934">
    <property type="entry name" value="PENTATRICOPEPTIDE REPEAT-CONTAINING PROTEIN PET309, MITOCHONDRIAL"/>
    <property type="match status" value="1"/>
</dbReference>
<reference evidence="4 5" key="1">
    <citation type="submission" date="2023-01" db="EMBL/GenBank/DDBJ databases">
        <authorList>
            <person name="Kreplak J."/>
        </authorList>
    </citation>
    <scope>NUCLEOTIDE SEQUENCE [LARGE SCALE GENOMIC DNA]</scope>
</reference>
<feature type="repeat" description="PPR" evidence="3">
    <location>
        <begin position="215"/>
        <end position="249"/>
    </location>
</feature>
<dbReference type="EMBL" id="OX451740">
    <property type="protein sequence ID" value="CAI8612936.1"/>
    <property type="molecule type" value="Genomic_DNA"/>
</dbReference>
<keyword evidence="5" id="KW-1185">Reference proteome</keyword>
<accession>A0AAV1AT40</accession>
<feature type="repeat" description="PPR" evidence="3">
    <location>
        <begin position="291"/>
        <end position="325"/>
    </location>
</feature>
<gene>
    <name evidence="4" type="ORF">VFH_V058360</name>
</gene>
<dbReference type="InterPro" id="IPR002885">
    <property type="entry name" value="PPR_rpt"/>
</dbReference>
<dbReference type="InterPro" id="IPR051114">
    <property type="entry name" value="Mito_RNA_Proc_CCM1"/>
</dbReference>
<protein>
    <recommendedName>
        <fullName evidence="6">Pentatricopeptide repeat-containing protein</fullName>
    </recommendedName>
</protein>
<comment type="similarity">
    <text evidence="1">Belongs to the PPR family. P subfamily.</text>
</comment>
<proteinExistence type="inferred from homology"/>
<dbReference type="GO" id="GO:0006396">
    <property type="term" value="P:RNA processing"/>
    <property type="evidence" value="ECO:0007669"/>
    <property type="project" value="TreeGrafter"/>
</dbReference>
<evidence type="ECO:0000313" key="4">
    <source>
        <dbReference type="EMBL" id="CAI8612936.1"/>
    </source>
</evidence>
<sequence>MPPPIPTFSQLSQPHHTLIKTPLFTIKSNNNNTINIKPINPSLLTTHSSSLTNSSIKQSTNNLIDFKDKTTRFRLKNLLRSITSLSSSKNKTHILEQILEKDDTIFQIQTISDFNHLLMALVIAQEPELFQTIFTKLPSFHLVPDCCTYSIMIRCHCEKNDVDEAKRLLFTVLENGFEPDAATITVLINSLCKRGKVKKAMEVFGFMERKGLKLGVQAYNCLLKGFCYVGRVEEAVEILMKMKERNLGLVGVLGVDIYSYSAVMNGLCKVGRSDEAMRLFNEAIEIGLIPNVVIFNALIQGYSREGRPVEGVGVLKMMKEHGCVPDCISYSTVLHGLLKWDEIVGALWVYKEMVEIGFEVDLRMVGTLVRRLCKKSWREKCLLEDAYEVFEKMKEKGLVVGKRTMEVMVEAYCRGKKFDEALVSLNDMVRWGYSLEAICFEKGIRGLCRQGRVDEAVSSLVLLHANGGILDRNCFEVLVNELNALGRVFCGSVLFGLALKQGVVLVRDKDVQADKRC</sequence>
<evidence type="ECO:0000256" key="1">
    <source>
        <dbReference type="ARBA" id="ARBA00007626"/>
    </source>
</evidence>
<dbReference type="GO" id="GO:0007005">
    <property type="term" value="P:mitochondrion organization"/>
    <property type="evidence" value="ECO:0007669"/>
    <property type="project" value="TreeGrafter"/>
</dbReference>
<evidence type="ECO:0000256" key="3">
    <source>
        <dbReference type="PROSITE-ProRule" id="PRU00708"/>
    </source>
</evidence>
<dbReference type="NCBIfam" id="TIGR00756">
    <property type="entry name" value="PPR"/>
    <property type="match status" value="5"/>
</dbReference>
<dbReference type="AlphaFoldDB" id="A0AAV1AT40"/>
<dbReference type="Pfam" id="PF12854">
    <property type="entry name" value="PPR_1"/>
    <property type="match status" value="2"/>
</dbReference>
<feature type="repeat" description="PPR" evidence="3">
    <location>
        <begin position="256"/>
        <end position="290"/>
    </location>
</feature>
<organism evidence="4 5">
    <name type="scientific">Vicia faba</name>
    <name type="common">Broad bean</name>
    <name type="synonym">Faba vulgaris</name>
    <dbReference type="NCBI Taxonomy" id="3906"/>
    <lineage>
        <taxon>Eukaryota</taxon>
        <taxon>Viridiplantae</taxon>
        <taxon>Streptophyta</taxon>
        <taxon>Embryophyta</taxon>
        <taxon>Tracheophyta</taxon>
        <taxon>Spermatophyta</taxon>
        <taxon>Magnoliopsida</taxon>
        <taxon>eudicotyledons</taxon>
        <taxon>Gunneridae</taxon>
        <taxon>Pentapetalae</taxon>
        <taxon>rosids</taxon>
        <taxon>fabids</taxon>
        <taxon>Fabales</taxon>
        <taxon>Fabaceae</taxon>
        <taxon>Papilionoideae</taxon>
        <taxon>50 kb inversion clade</taxon>
        <taxon>NPAAA clade</taxon>
        <taxon>Hologalegina</taxon>
        <taxon>IRL clade</taxon>
        <taxon>Fabeae</taxon>
        <taxon>Vicia</taxon>
    </lineage>
</organism>
<feature type="repeat" description="PPR" evidence="3">
    <location>
        <begin position="401"/>
        <end position="435"/>
    </location>
</feature>
<dbReference type="SUPFAM" id="SSF81901">
    <property type="entry name" value="HCP-like"/>
    <property type="match status" value="1"/>
</dbReference>
<dbReference type="GO" id="GO:0005739">
    <property type="term" value="C:mitochondrion"/>
    <property type="evidence" value="ECO:0007669"/>
    <property type="project" value="TreeGrafter"/>
</dbReference>
<dbReference type="PROSITE" id="PS51375">
    <property type="entry name" value="PPR"/>
    <property type="match status" value="7"/>
</dbReference>
<dbReference type="PANTHER" id="PTHR47934:SF6">
    <property type="entry name" value="MITOCHONDRIAL GROUP I INTRON SPLICING FACTOR CCM1-RELATED"/>
    <property type="match status" value="1"/>
</dbReference>
<dbReference type="Pfam" id="PF01535">
    <property type="entry name" value="PPR"/>
    <property type="match status" value="3"/>
</dbReference>
<dbReference type="GO" id="GO:0003729">
    <property type="term" value="F:mRNA binding"/>
    <property type="evidence" value="ECO:0007669"/>
    <property type="project" value="TreeGrafter"/>
</dbReference>
<name>A0AAV1AT40_VICFA</name>
<dbReference type="Proteomes" id="UP001157006">
    <property type="component" value="Chromosome 5"/>
</dbReference>
<feature type="repeat" description="PPR" evidence="3">
    <location>
        <begin position="180"/>
        <end position="214"/>
    </location>
</feature>
<evidence type="ECO:0000256" key="2">
    <source>
        <dbReference type="ARBA" id="ARBA00022737"/>
    </source>
</evidence>
<evidence type="ECO:0000313" key="5">
    <source>
        <dbReference type="Proteomes" id="UP001157006"/>
    </source>
</evidence>
<evidence type="ECO:0008006" key="6">
    <source>
        <dbReference type="Google" id="ProtNLM"/>
    </source>
</evidence>